<keyword evidence="2" id="KW-0963">Cytoplasm</keyword>
<dbReference type="PANTHER" id="PTHR47970">
    <property type="entry name" value="KINESIN-LIKE PROTEIN KIF11"/>
    <property type="match status" value="1"/>
</dbReference>
<sequence length="756" mass="84756">MSNIQVVVRCRGRNQQEIKAKSPIVLELADDTYSIKEPYITLSNTMDYANANKTFTTGSSSNTFLDACKKTYKFDQIYGSQADQSLIFANVASPLLCDFLNGINVTILAYGQTGTGKTYTMCGTSNPNSLDTVDLPEVAGIIPRLLCALFEKLDSTTNSDFAVKVSYLEIYNEELIDLLQQHNKKLRILEKNISGKASPNHKAIAVQNLTECCVSSHHEGMEILRAGLKRRKTASTNMNETSSRSHTIFGIQLYQKDPTNDTVYKISKMNLVDLAGSENISRSGSLAKEAGGINQSLLTLGRVINTLNNNNKSESKHIPYRESKLTYLLQDSLGGNTKTTLIATVSPAQINAMETCSTLDYAAKAKNIKNLPRTGLDSEVLLKRTLVKDMAKEISQLNLDLNAARNKNGIYMEKEKYSKLQEEHESLYTQLKERDLEIKSLSVKCDLLANLNTEQKLQTEKSVLVIKELKEKVETLEKQHKETVTANENRRIEIESLSRQLSTTKEESEHTVSSVNSIIANYLQASLRILEETMQAQIDSGISVNLNELYNKFQSELHQYMEKSKMSPNFSILSIQSSLDSLLHLQKQMFNNVEKVITNIGIANKKLFDQIKTSGLLQVEEAICTKQTSTIKNDIGCLTESLKSALSKEIEQSMQNILEKTSAVIHQEMSKEISALLTIETDWKKQVQDSLLPSSSLLKENSCEKKVNRNETTQPNNQLRRRASSLSPKKTKIPIMQRSSTSLLEDQNKRRKVCIQ</sequence>
<accession>A0AAI9SZF1</accession>
<keyword evidence="5 9" id="KW-0067">ATP-binding</keyword>
<dbReference type="GO" id="GO:0072686">
    <property type="term" value="C:mitotic spindle"/>
    <property type="evidence" value="ECO:0007669"/>
    <property type="project" value="TreeGrafter"/>
</dbReference>
<dbReference type="GeneID" id="73378894"/>
<dbReference type="PROSITE" id="PS00411">
    <property type="entry name" value="KINESIN_MOTOR_1"/>
    <property type="match status" value="1"/>
</dbReference>
<dbReference type="InterPro" id="IPR027417">
    <property type="entry name" value="P-loop_NTPase"/>
</dbReference>
<dbReference type="GO" id="GO:0005876">
    <property type="term" value="C:spindle microtubule"/>
    <property type="evidence" value="ECO:0007669"/>
    <property type="project" value="TreeGrafter"/>
</dbReference>
<comment type="caution">
    <text evidence="14">The sequence shown here is derived from an EMBL/GenBank/DDBJ whole genome shotgun (WGS) entry which is preliminary data.</text>
</comment>
<comment type="similarity">
    <text evidence="8">Belongs to the TRAFAC class myosin-kinesin ATPase superfamily. Kinesin family. KIN-5/BimC subfamily.</text>
</comment>
<dbReference type="Pfam" id="PF00225">
    <property type="entry name" value="Kinesin"/>
    <property type="match status" value="1"/>
</dbReference>
<proteinExistence type="inferred from homology"/>
<dbReference type="Gene3D" id="3.40.850.10">
    <property type="entry name" value="Kinesin motor domain"/>
    <property type="match status" value="1"/>
</dbReference>
<dbReference type="GO" id="GO:0005634">
    <property type="term" value="C:nucleus"/>
    <property type="evidence" value="ECO:0007669"/>
    <property type="project" value="TreeGrafter"/>
</dbReference>
<evidence type="ECO:0000256" key="7">
    <source>
        <dbReference type="ARBA" id="ARBA00023212"/>
    </source>
</evidence>
<dbReference type="GO" id="GO:0007018">
    <property type="term" value="P:microtubule-based movement"/>
    <property type="evidence" value="ECO:0007669"/>
    <property type="project" value="InterPro"/>
</dbReference>
<evidence type="ECO:0000313" key="14">
    <source>
        <dbReference type="EMBL" id="KAI3406058.2"/>
    </source>
</evidence>
<organism evidence="14 15">
    <name type="scientific">Candida oxycetoniae</name>
    <dbReference type="NCBI Taxonomy" id="497107"/>
    <lineage>
        <taxon>Eukaryota</taxon>
        <taxon>Fungi</taxon>
        <taxon>Dikarya</taxon>
        <taxon>Ascomycota</taxon>
        <taxon>Saccharomycotina</taxon>
        <taxon>Pichiomycetes</taxon>
        <taxon>Debaryomycetaceae</taxon>
        <taxon>Candida/Lodderomyces clade</taxon>
        <taxon>Candida</taxon>
    </lineage>
</organism>
<feature type="coiled-coil region" evidence="11">
    <location>
        <begin position="387"/>
        <end position="434"/>
    </location>
</feature>
<keyword evidence="15" id="KW-1185">Reference proteome</keyword>
<evidence type="ECO:0000256" key="2">
    <source>
        <dbReference type="ARBA" id="ARBA00022490"/>
    </source>
</evidence>
<evidence type="ECO:0000256" key="1">
    <source>
        <dbReference type="ARBA" id="ARBA00004245"/>
    </source>
</evidence>
<dbReference type="GO" id="GO:0000073">
    <property type="term" value="P:initial mitotic spindle pole body separation"/>
    <property type="evidence" value="ECO:0007669"/>
    <property type="project" value="TreeGrafter"/>
</dbReference>
<dbReference type="GO" id="GO:0008574">
    <property type="term" value="F:plus-end-directed microtubule motor activity"/>
    <property type="evidence" value="ECO:0007669"/>
    <property type="project" value="TreeGrafter"/>
</dbReference>
<keyword evidence="11" id="KW-0175">Coiled coil</keyword>
<comment type="subcellular location">
    <subcellularLocation>
        <location evidence="1">Cytoplasm</location>
        <location evidence="1">Cytoskeleton</location>
    </subcellularLocation>
</comment>
<evidence type="ECO:0000256" key="8">
    <source>
        <dbReference type="ARBA" id="ARBA00034704"/>
    </source>
</evidence>
<dbReference type="SUPFAM" id="SSF52540">
    <property type="entry name" value="P-loop containing nucleoside triphosphate hydrolases"/>
    <property type="match status" value="1"/>
</dbReference>
<feature type="compositionally biased region" description="Polar residues" evidence="12">
    <location>
        <begin position="710"/>
        <end position="728"/>
    </location>
</feature>
<evidence type="ECO:0000256" key="4">
    <source>
        <dbReference type="ARBA" id="ARBA00022741"/>
    </source>
</evidence>
<dbReference type="InterPro" id="IPR019821">
    <property type="entry name" value="Kinesin_motor_CS"/>
</dbReference>
<evidence type="ECO:0000256" key="10">
    <source>
        <dbReference type="RuleBase" id="RU000394"/>
    </source>
</evidence>
<dbReference type="PRINTS" id="PR00380">
    <property type="entry name" value="KINESINHEAVY"/>
</dbReference>
<dbReference type="RefSeq" id="XP_049181803.1">
    <property type="nucleotide sequence ID" value="XM_049322383.1"/>
</dbReference>
<gene>
    <name evidence="14" type="ORF">KGF56_001277</name>
</gene>
<dbReference type="InterPro" id="IPR001752">
    <property type="entry name" value="Kinesin_motor_dom"/>
</dbReference>
<evidence type="ECO:0000256" key="6">
    <source>
        <dbReference type="ARBA" id="ARBA00023175"/>
    </source>
</evidence>
<dbReference type="GO" id="GO:0008017">
    <property type="term" value="F:microtubule binding"/>
    <property type="evidence" value="ECO:0007669"/>
    <property type="project" value="InterPro"/>
</dbReference>
<feature type="coiled-coil region" evidence="11">
    <location>
        <begin position="459"/>
        <end position="507"/>
    </location>
</feature>
<evidence type="ECO:0000313" key="15">
    <source>
        <dbReference type="Proteomes" id="UP001202479"/>
    </source>
</evidence>
<feature type="domain" description="Kinesin motor" evidence="13">
    <location>
        <begin position="3"/>
        <end position="368"/>
    </location>
</feature>
<dbReference type="EMBL" id="JAHUZD010000026">
    <property type="protein sequence ID" value="KAI3406058.2"/>
    <property type="molecule type" value="Genomic_DNA"/>
</dbReference>
<feature type="region of interest" description="Disordered" evidence="12">
    <location>
        <begin position="702"/>
        <end position="730"/>
    </location>
</feature>
<keyword evidence="3 10" id="KW-0493">Microtubule</keyword>
<dbReference type="Proteomes" id="UP001202479">
    <property type="component" value="Unassembled WGS sequence"/>
</dbReference>
<evidence type="ECO:0000256" key="5">
    <source>
        <dbReference type="ARBA" id="ARBA00022840"/>
    </source>
</evidence>
<name>A0AAI9SZF1_9ASCO</name>
<keyword evidence="4 9" id="KW-0547">Nucleotide-binding</keyword>
<evidence type="ECO:0000256" key="11">
    <source>
        <dbReference type="SAM" id="Coils"/>
    </source>
</evidence>
<dbReference type="InterPro" id="IPR036961">
    <property type="entry name" value="Kinesin_motor_dom_sf"/>
</dbReference>
<protein>
    <recommendedName>
        <fullName evidence="10">Kinesin-like protein</fullName>
    </recommendedName>
</protein>
<evidence type="ECO:0000256" key="3">
    <source>
        <dbReference type="ARBA" id="ARBA00022701"/>
    </source>
</evidence>
<dbReference type="FunFam" id="3.40.850.10:FF:000019">
    <property type="entry name" value="Kinesin-like protein KIN-5D"/>
    <property type="match status" value="1"/>
</dbReference>
<dbReference type="SMART" id="SM00129">
    <property type="entry name" value="KISc"/>
    <property type="match status" value="1"/>
</dbReference>
<dbReference type="GO" id="GO:0005524">
    <property type="term" value="F:ATP binding"/>
    <property type="evidence" value="ECO:0007669"/>
    <property type="project" value="UniProtKB-UniRule"/>
</dbReference>
<keyword evidence="6 9" id="KW-0505">Motor protein</keyword>
<reference evidence="14" key="1">
    <citation type="journal article" date="2022" name="DNA Res.">
        <title>Genome analysis of five recently described species of the CUG-Ser clade uncovers Candida theae as a new hybrid lineage with pathogenic potential in the Candida parapsilosis species complex.</title>
        <authorList>
            <person name="Mixao V."/>
            <person name="Del Olmo V."/>
            <person name="Hegedusova E."/>
            <person name="Saus E."/>
            <person name="Pryszcz L."/>
            <person name="Cillingova A."/>
            <person name="Nosek J."/>
            <person name="Gabaldon T."/>
        </authorList>
    </citation>
    <scope>NUCLEOTIDE SEQUENCE</scope>
    <source>
        <strain evidence="14">CBS 10844</strain>
    </source>
</reference>
<dbReference type="PANTHER" id="PTHR47970:SF12">
    <property type="entry name" value="KINESIN FAMILY MEMBER 11"/>
    <property type="match status" value="1"/>
</dbReference>
<evidence type="ECO:0000256" key="9">
    <source>
        <dbReference type="PROSITE-ProRule" id="PRU00283"/>
    </source>
</evidence>
<feature type="binding site" evidence="9">
    <location>
        <begin position="111"/>
        <end position="118"/>
    </location>
    <ligand>
        <name>ATP</name>
        <dbReference type="ChEBI" id="CHEBI:30616"/>
    </ligand>
</feature>
<keyword evidence="7" id="KW-0206">Cytoskeleton</keyword>
<dbReference type="AlphaFoldDB" id="A0AAI9SZF1"/>
<dbReference type="PROSITE" id="PS50067">
    <property type="entry name" value="KINESIN_MOTOR_2"/>
    <property type="match status" value="1"/>
</dbReference>
<dbReference type="InterPro" id="IPR047149">
    <property type="entry name" value="KIF11-like"/>
</dbReference>
<evidence type="ECO:0000256" key="12">
    <source>
        <dbReference type="SAM" id="MobiDB-lite"/>
    </source>
</evidence>
<evidence type="ECO:0000259" key="13">
    <source>
        <dbReference type="PROSITE" id="PS50067"/>
    </source>
</evidence>